<protein>
    <submittedName>
        <fullName evidence="2">Helix-turn-helix domain-containing protein</fullName>
    </submittedName>
</protein>
<dbReference type="Proteomes" id="UP001597079">
    <property type="component" value="Unassembled WGS sequence"/>
</dbReference>
<comment type="caution">
    <text evidence="2">The sequence shown here is derived from an EMBL/GenBank/DDBJ whole genome shotgun (WGS) entry which is preliminary data.</text>
</comment>
<evidence type="ECO:0000313" key="2">
    <source>
        <dbReference type="EMBL" id="MFD1674109.1"/>
    </source>
</evidence>
<dbReference type="InterPro" id="IPR045403">
    <property type="entry name" value="HTH_59_Firmicutes_type"/>
</dbReference>
<reference evidence="3" key="1">
    <citation type="journal article" date="2019" name="Int. J. Syst. Evol. Microbiol.">
        <title>The Global Catalogue of Microorganisms (GCM) 10K type strain sequencing project: providing services to taxonomists for standard genome sequencing and annotation.</title>
        <authorList>
            <consortium name="The Broad Institute Genomics Platform"/>
            <consortium name="The Broad Institute Genome Sequencing Center for Infectious Disease"/>
            <person name="Wu L."/>
            <person name="Ma J."/>
        </authorList>
    </citation>
    <scope>NUCLEOTIDE SEQUENCE [LARGE SCALE GENOMIC DNA]</scope>
    <source>
        <strain evidence="3">CGMCC 1.12286</strain>
    </source>
</reference>
<dbReference type="EMBL" id="JBHUCX010000017">
    <property type="protein sequence ID" value="MFD1674109.1"/>
    <property type="molecule type" value="Genomic_DNA"/>
</dbReference>
<name>A0ABW4JEG5_9BACL</name>
<keyword evidence="3" id="KW-1185">Reference proteome</keyword>
<sequence length="76" mass="8581">MEENCLSKVVTAIEASKMWGKDPTLFKKMCANGAFQPEHYTKAGREWLLLLSPLIQLYGTPIHTLDEVRNMKDAGN</sequence>
<evidence type="ECO:0000259" key="1">
    <source>
        <dbReference type="Pfam" id="PF20038"/>
    </source>
</evidence>
<proteinExistence type="predicted"/>
<organism evidence="2 3">
    <name type="scientific">Alicyclobacillus fodiniaquatilis</name>
    <dbReference type="NCBI Taxonomy" id="1661150"/>
    <lineage>
        <taxon>Bacteria</taxon>
        <taxon>Bacillati</taxon>
        <taxon>Bacillota</taxon>
        <taxon>Bacilli</taxon>
        <taxon>Bacillales</taxon>
        <taxon>Alicyclobacillaceae</taxon>
        <taxon>Alicyclobacillus</taxon>
    </lineage>
</organism>
<dbReference type="Pfam" id="PF20038">
    <property type="entry name" value="HTH_59"/>
    <property type="match status" value="1"/>
</dbReference>
<dbReference type="RefSeq" id="WP_377941854.1">
    <property type="nucleotide sequence ID" value="NZ_JBHUCX010000017.1"/>
</dbReference>
<accession>A0ABW4JEG5</accession>
<evidence type="ECO:0000313" key="3">
    <source>
        <dbReference type="Proteomes" id="UP001597079"/>
    </source>
</evidence>
<feature type="domain" description="Helix-turn-helix" evidence="1">
    <location>
        <begin position="1"/>
        <end position="60"/>
    </location>
</feature>
<gene>
    <name evidence="2" type="ORF">ACFSB2_05210</name>
</gene>